<dbReference type="RefSeq" id="WP_002847359.1">
    <property type="nucleotide sequence ID" value="NZ_ADKM02000030.1"/>
</dbReference>
<organism evidence="1 2">
    <name type="scientific">Ruminococcus albus 8</name>
    <dbReference type="NCBI Taxonomy" id="246199"/>
    <lineage>
        <taxon>Bacteria</taxon>
        <taxon>Bacillati</taxon>
        <taxon>Bacillota</taxon>
        <taxon>Clostridia</taxon>
        <taxon>Eubacteriales</taxon>
        <taxon>Oscillospiraceae</taxon>
        <taxon>Ruminococcus</taxon>
    </lineage>
</organism>
<gene>
    <name evidence="1" type="ORF">CUS_5165</name>
</gene>
<sequence length="41" mass="4884">MLTKRSEGRCVRSFGMMRKLTAVRLLFSRRRYGDEIFCGVR</sequence>
<keyword evidence="2" id="KW-1185">Reference proteome</keyword>
<dbReference type="AlphaFoldDB" id="E9S8P9"/>
<reference evidence="1 2" key="1">
    <citation type="submission" date="2011-02" db="EMBL/GenBank/DDBJ databases">
        <authorList>
            <person name="Nelson K.E."/>
            <person name="Sutton G."/>
            <person name="Torralba M."/>
            <person name="Durkin S."/>
            <person name="Harkins D."/>
            <person name="Montgomery R."/>
            <person name="Ziemer C."/>
            <person name="Klaassens E."/>
            <person name="Ocuiv P."/>
            <person name="Morrison M."/>
        </authorList>
    </citation>
    <scope>NUCLEOTIDE SEQUENCE [LARGE SCALE GENOMIC DNA]</scope>
    <source>
        <strain evidence="1 2">8</strain>
    </source>
</reference>
<proteinExistence type="predicted"/>
<dbReference type="STRING" id="246199.CUS_5165"/>
<accession>E9S8P9</accession>
<evidence type="ECO:0000313" key="1">
    <source>
        <dbReference type="EMBL" id="EGC04334.1"/>
    </source>
</evidence>
<name>E9S8P9_RUMAL</name>
<protein>
    <submittedName>
        <fullName evidence="1">Uncharacterized protein</fullName>
    </submittedName>
</protein>
<comment type="caution">
    <text evidence="1">The sequence shown here is derived from an EMBL/GenBank/DDBJ whole genome shotgun (WGS) entry which is preliminary data.</text>
</comment>
<dbReference type="Proteomes" id="UP000004259">
    <property type="component" value="Unassembled WGS sequence"/>
</dbReference>
<dbReference type="EMBL" id="ADKM02000030">
    <property type="protein sequence ID" value="EGC04334.1"/>
    <property type="molecule type" value="Genomic_DNA"/>
</dbReference>
<evidence type="ECO:0000313" key="2">
    <source>
        <dbReference type="Proteomes" id="UP000004259"/>
    </source>
</evidence>